<organism evidence="1 2">
    <name type="scientific">Xanthobacter oligotrophicus</name>
    <dbReference type="NCBI Taxonomy" id="2607286"/>
    <lineage>
        <taxon>Bacteria</taxon>
        <taxon>Pseudomonadati</taxon>
        <taxon>Pseudomonadota</taxon>
        <taxon>Alphaproteobacteria</taxon>
        <taxon>Hyphomicrobiales</taxon>
        <taxon>Xanthobacteraceae</taxon>
        <taxon>Xanthobacter</taxon>
    </lineage>
</organism>
<keyword evidence="2" id="KW-1185">Reference proteome</keyword>
<gene>
    <name evidence="1" type="ORF">V5F32_20265</name>
</gene>
<dbReference type="Proteomes" id="UP001604002">
    <property type="component" value="Unassembled WGS sequence"/>
</dbReference>
<accession>A0ABW7A0J6</accession>
<dbReference type="EMBL" id="JBAFVH010000013">
    <property type="protein sequence ID" value="MFG1374518.1"/>
    <property type="molecule type" value="Genomic_DNA"/>
</dbReference>
<proteinExistence type="predicted"/>
<comment type="caution">
    <text evidence="1">The sequence shown here is derived from an EMBL/GenBank/DDBJ whole genome shotgun (WGS) entry which is preliminary data.</text>
</comment>
<dbReference type="RefSeq" id="WP_393994157.1">
    <property type="nucleotide sequence ID" value="NZ_JBAFVH010000013.1"/>
</dbReference>
<evidence type="ECO:0000313" key="2">
    <source>
        <dbReference type="Proteomes" id="UP001604002"/>
    </source>
</evidence>
<evidence type="ECO:0000313" key="1">
    <source>
        <dbReference type="EMBL" id="MFG1374518.1"/>
    </source>
</evidence>
<reference evidence="1 2" key="1">
    <citation type="submission" date="2024-02" db="EMBL/GenBank/DDBJ databases">
        <title>Expansion and revision of Xanthobacter and proposal of Roseixanthobacter gen. nov.</title>
        <authorList>
            <person name="Soltysiak M.P.M."/>
            <person name="Jalihal A."/>
            <person name="Ory A."/>
            <person name="Chrisophersen C."/>
            <person name="Lee A.D."/>
            <person name="Boulton J."/>
            <person name="Springer M."/>
        </authorList>
    </citation>
    <scope>NUCLEOTIDE SEQUENCE [LARGE SCALE GENOMIC DNA]</scope>
    <source>
        <strain evidence="1 2">23A</strain>
    </source>
</reference>
<protein>
    <submittedName>
        <fullName evidence="1">Uncharacterized protein</fullName>
    </submittedName>
</protein>
<name>A0ABW7A0J6_9HYPH</name>
<sequence length="60" mass="6731">MDEDGAELLGCNGTPLVRLDCRNQRWFFSLVGSEATPIRSGSRAEARLLAVFYARRTVQE</sequence>